<evidence type="ECO:0000313" key="6">
    <source>
        <dbReference type="EMBL" id="MCG4767190.1"/>
    </source>
</evidence>
<protein>
    <recommendedName>
        <fullName evidence="5">SpaA-like prealbumin fold domain-containing protein</fullName>
    </recommendedName>
</protein>
<feature type="domain" description="SpaA-like prealbumin fold" evidence="5">
    <location>
        <begin position="557"/>
        <end position="632"/>
    </location>
</feature>
<dbReference type="Proteomes" id="UP001199915">
    <property type="component" value="Unassembled WGS sequence"/>
</dbReference>
<dbReference type="AlphaFoldDB" id="A0AAE3F4Y1"/>
<comment type="similarity">
    <text evidence="1">Belongs to the serine-aspartate repeat-containing protein (SDr) family.</text>
</comment>
<dbReference type="RefSeq" id="WP_238033693.1">
    <property type="nucleotide sequence ID" value="NZ_JAKNFS010000034.1"/>
</dbReference>
<feature type="chain" id="PRO_5042047659" description="SpaA-like prealbumin fold domain-containing protein" evidence="4">
    <location>
        <begin position="30"/>
        <end position="889"/>
    </location>
</feature>
<dbReference type="PANTHER" id="PTHR36108">
    <property type="entry name" value="COLOSSIN-B-RELATED"/>
    <property type="match status" value="1"/>
</dbReference>
<organism evidence="6 7">
    <name type="scientific">Fusicatenibacter saccharivorans</name>
    <dbReference type="NCBI Taxonomy" id="1150298"/>
    <lineage>
        <taxon>Bacteria</taxon>
        <taxon>Bacillati</taxon>
        <taxon>Bacillota</taxon>
        <taxon>Clostridia</taxon>
        <taxon>Lachnospirales</taxon>
        <taxon>Lachnospiraceae</taxon>
        <taxon>Fusicatenibacter</taxon>
    </lineage>
</organism>
<dbReference type="Gene3D" id="2.60.40.10">
    <property type="entry name" value="Immunoglobulins"/>
    <property type="match status" value="4"/>
</dbReference>
<dbReference type="InterPro" id="IPR041033">
    <property type="entry name" value="SpaA_PFL_dom_1"/>
</dbReference>
<feature type="signal peptide" evidence="4">
    <location>
        <begin position="1"/>
        <end position="29"/>
    </location>
</feature>
<feature type="domain" description="SpaA-like prealbumin fold" evidence="5">
    <location>
        <begin position="356"/>
        <end position="446"/>
    </location>
</feature>
<evidence type="ECO:0000256" key="2">
    <source>
        <dbReference type="ARBA" id="ARBA00022525"/>
    </source>
</evidence>
<proteinExistence type="inferred from homology"/>
<feature type="domain" description="SpaA-like prealbumin fold" evidence="5">
    <location>
        <begin position="454"/>
        <end position="554"/>
    </location>
</feature>
<sequence length="889" mass="97744">MKRWKKALSGLLMAALMVTGISFPENVFAVSAGMDGLPSVVNSGIGKMVDKSSTIDGTYNFTPVIGANTKIRFGCSDGSGSWDNKFCLNAEQHAHACSQWWPLSNINDGGNTRSFIPYERLKGKMYAEYTNVGNANGLPVTMRIWFLDWQNTNISGYPGYEDVDNVVVSVDNTKGGATPVIDIKGLKWIKVRFSYYDENGNPLKVKGHFTLSDLDYSQGFYIDGKVDGIYVTKEADDRLIYDARTDAIWSAKKGSNADDGTSPDNPEGWVTYTYEGDSQTMVFYNGGTIQNVDGPGKGLTTVQSYPKDFTFTGGDAIFNGWKGSSRTEATDWHVWNTSEFGYTSEMVMHQTKNVDLVIKKADETTGEALKGAEFTVYKMQGGQWVTYTKAAWDDSMKNYKALGLHAEDSEGGKFKVVETKNPAGYTGTWEHEFVAKDEGVVTLTLDATNARKTGQITITKTGENNKKLSGAVFEIKAAKDIKTAGGTTLVAANTVVDTVTTDGNGSAASKQLELGQYIVKEKTAPDGYVLDTTEHAVTLDDSHTSVNVAVQNQKNAIVLQKVSKNDGTVMEGVTFHIWNDDKSYDKTQKTDSNGRITIDGVKDGTWHYQETATKDGYVLDNAVKDFTVSDGKVNGQSNLTITVENDYTKLDLAKVDSGTGENISGAKLSLLDSNGRLVESWTSGSTPHRIEKLKPGQYTLREDQAPDYYKLADPITFTLESKADTQTITMKDMRYADLTIVKKIKASDITWAHGNPTFIFTVKGKDINGKDRTFQNYVEFTENYVNSHTDGQGYVELSVTWNKIPVGEDYTVTEQDVLRYHLVNVTGTENVKISKLQEPAKGVAPDKIFSVHANLKAKPTGTSITFENQKDDWGTTTHDTSVKNIIPLK</sequence>
<dbReference type="EMBL" id="JAKNFS010000034">
    <property type="protein sequence ID" value="MCG4767190.1"/>
    <property type="molecule type" value="Genomic_DNA"/>
</dbReference>
<feature type="domain" description="SpaA-like prealbumin fold" evidence="5">
    <location>
        <begin position="649"/>
        <end position="732"/>
    </location>
</feature>
<keyword evidence="3 4" id="KW-0732">Signal</keyword>
<name>A0AAE3F4Y1_9FIRM</name>
<evidence type="ECO:0000313" key="7">
    <source>
        <dbReference type="Proteomes" id="UP001199915"/>
    </source>
</evidence>
<reference evidence="6" key="1">
    <citation type="submission" date="2022-01" db="EMBL/GenBank/DDBJ databases">
        <title>Collection of gut derived symbiotic bacterial strains cultured from healthy donors.</title>
        <authorList>
            <person name="Lin H."/>
            <person name="Kohout C."/>
            <person name="Waligurski E."/>
            <person name="Pamer E.G."/>
        </authorList>
    </citation>
    <scope>NUCLEOTIDE SEQUENCE</scope>
    <source>
        <strain evidence="6">DFI.5.49</strain>
    </source>
</reference>
<dbReference type="PANTHER" id="PTHR36108:SF13">
    <property type="entry name" value="COLOSSIN-B-RELATED"/>
    <property type="match status" value="1"/>
</dbReference>
<evidence type="ECO:0000259" key="5">
    <source>
        <dbReference type="Pfam" id="PF17802"/>
    </source>
</evidence>
<keyword evidence="2" id="KW-0964">Secreted</keyword>
<comment type="caution">
    <text evidence="6">The sequence shown here is derived from an EMBL/GenBank/DDBJ whole genome shotgun (WGS) entry which is preliminary data.</text>
</comment>
<dbReference type="Pfam" id="PF17802">
    <property type="entry name" value="SpaA"/>
    <property type="match status" value="4"/>
</dbReference>
<gene>
    <name evidence="6" type="ORF">L0N21_17015</name>
</gene>
<evidence type="ECO:0000256" key="1">
    <source>
        <dbReference type="ARBA" id="ARBA00007257"/>
    </source>
</evidence>
<dbReference type="InterPro" id="IPR013783">
    <property type="entry name" value="Ig-like_fold"/>
</dbReference>
<evidence type="ECO:0000256" key="4">
    <source>
        <dbReference type="SAM" id="SignalP"/>
    </source>
</evidence>
<dbReference type="SUPFAM" id="SSF49478">
    <property type="entry name" value="Cna protein B-type domain"/>
    <property type="match status" value="2"/>
</dbReference>
<evidence type="ECO:0000256" key="3">
    <source>
        <dbReference type="ARBA" id="ARBA00022729"/>
    </source>
</evidence>
<accession>A0AAE3F4Y1</accession>